<sequence>MVEEGYYEDLIETWRKTHSQNDIFTTIQNESCYRKMKSLQDQVKAGLKKFKTDGEIIDAITKNKSCENLPGRGRRLVGTGSSRRVVHEESFGSDAITRDEIQHSDE</sequence>
<name>A0A2U1Q789_ARTAN</name>
<reference evidence="2 3" key="1">
    <citation type="journal article" date="2018" name="Mol. Plant">
        <title>The genome of Artemisia annua provides insight into the evolution of Asteraceae family and artemisinin biosynthesis.</title>
        <authorList>
            <person name="Shen Q."/>
            <person name="Zhang L."/>
            <person name="Liao Z."/>
            <person name="Wang S."/>
            <person name="Yan T."/>
            <person name="Shi P."/>
            <person name="Liu M."/>
            <person name="Fu X."/>
            <person name="Pan Q."/>
            <person name="Wang Y."/>
            <person name="Lv Z."/>
            <person name="Lu X."/>
            <person name="Zhang F."/>
            <person name="Jiang W."/>
            <person name="Ma Y."/>
            <person name="Chen M."/>
            <person name="Hao X."/>
            <person name="Li L."/>
            <person name="Tang Y."/>
            <person name="Lv G."/>
            <person name="Zhou Y."/>
            <person name="Sun X."/>
            <person name="Brodelius P.E."/>
            <person name="Rose J.K.C."/>
            <person name="Tang K."/>
        </authorList>
    </citation>
    <scope>NUCLEOTIDE SEQUENCE [LARGE SCALE GENOMIC DNA]</scope>
    <source>
        <strain evidence="3">cv. Huhao1</strain>
        <tissue evidence="2">Leaf</tissue>
    </source>
</reference>
<accession>A0A2U1Q789</accession>
<gene>
    <name evidence="2" type="ORF">CTI12_AA066240</name>
</gene>
<feature type="compositionally biased region" description="Basic and acidic residues" evidence="1">
    <location>
        <begin position="85"/>
        <end position="106"/>
    </location>
</feature>
<evidence type="ECO:0000256" key="1">
    <source>
        <dbReference type="SAM" id="MobiDB-lite"/>
    </source>
</evidence>
<organism evidence="2 3">
    <name type="scientific">Artemisia annua</name>
    <name type="common">Sweet wormwood</name>
    <dbReference type="NCBI Taxonomy" id="35608"/>
    <lineage>
        <taxon>Eukaryota</taxon>
        <taxon>Viridiplantae</taxon>
        <taxon>Streptophyta</taxon>
        <taxon>Embryophyta</taxon>
        <taxon>Tracheophyta</taxon>
        <taxon>Spermatophyta</taxon>
        <taxon>Magnoliopsida</taxon>
        <taxon>eudicotyledons</taxon>
        <taxon>Gunneridae</taxon>
        <taxon>Pentapetalae</taxon>
        <taxon>asterids</taxon>
        <taxon>campanulids</taxon>
        <taxon>Asterales</taxon>
        <taxon>Asteraceae</taxon>
        <taxon>Asteroideae</taxon>
        <taxon>Anthemideae</taxon>
        <taxon>Artemisiinae</taxon>
        <taxon>Artemisia</taxon>
    </lineage>
</organism>
<protein>
    <submittedName>
        <fullName evidence="2">Uncharacterized protein</fullName>
    </submittedName>
</protein>
<comment type="caution">
    <text evidence="2">The sequence shown here is derived from an EMBL/GenBank/DDBJ whole genome shotgun (WGS) entry which is preliminary data.</text>
</comment>
<dbReference type="AlphaFoldDB" id="A0A2U1Q789"/>
<dbReference type="Proteomes" id="UP000245207">
    <property type="component" value="Unassembled WGS sequence"/>
</dbReference>
<keyword evidence="3" id="KW-1185">Reference proteome</keyword>
<evidence type="ECO:0000313" key="3">
    <source>
        <dbReference type="Proteomes" id="UP000245207"/>
    </source>
</evidence>
<evidence type="ECO:0000313" key="2">
    <source>
        <dbReference type="EMBL" id="PWA93875.1"/>
    </source>
</evidence>
<dbReference type="EMBL" id="PKPP01000350">
    <property type="protein sequence ID" value="PWA93875.1"/>
    <property type="molecule type" value="Genomic_DNA"/>
</dbReference>
<feature type="region of interest" description="Disordered" evidence="1">
    <location>
        <begin position="83"/>
        <end position="106"/>
    </location>
</feature>
<proteinExistence type="predicted"/>